<dbReference type="PROSITE" id="PS51736">
    <property type="entry name" value="RECOMBINASES_3"/>
    <property type="match status" value="1"/>
</dbReference>
<sequence>MNDTAKTTDINEEPMMKNVCAYCRVSTNIPHQKGSYESQLEYYENMIRSKVGWSFIGIYADYVKSGTKKKGRTDFMRMLEDCEAGEIDIICTKSISRFARNTVECIKIVRELKKK</sequence>
<comment type="caution">
    <text evidence="2">The sequence shown here is derived from an EMBL/GenBank/DDBJ whole genome shotgun (WGS) entry which is preliminary data.</text>
</comment>
<dbReference type="Gene3D" id="3.40.50.1390">
    <property type="entry name" value="Resolvase, N-terminal catalytic domain"/>
    <property type="match status" value="1"/>
</dbReference>
<dbReference type="CDD" id="cd00338">
    <property type="entry name" value="Ser_Recombinase"/>
    <property type="match status" value="1"/>
</dbReference>
<name>A0A401LEL2_9FIRM</name>
<dbReference type="PANTHER" id="PTHR30461:SF23">
    <property type="entry name" value="DNA RECOMBINASE-RELATED"/>
    <property type="match status" value="1"/>
</dbReference>
<dbReference type="Proteomes" id="UP000287361">
    <property type="component" value="Unassembled WGS sequence"/>
</dbReference>
<dbReference type="Pfam" id="PF00239">
    <property type="entry name" value="Resolvase"/>
    <property type="match status" value="1"/>
</dbReference>
<dbReference type="EMBL" id="BHVZ01000004">
    <property type="protein sequence ID" value="GCB29912.1"/>
    <property type="molecule type" value="Genomic_DNA"/>
</dbReference>
<evidence type="ECO:0000259" key="1">
    <source>
        <dbReference type="PROSITE" id="PS51736"/>
    </source>
</evidence>
<dbReference type="InterPro" id="IPR050639">
    <property type="entry name" value="SSR_resolvase"/>
</dbReference>
<organism evidence="2 3">
    <name type="scientific">Anaerotignum faecicola</name>
    <dbReference type="NCBI Taxonomy" id="2358141"/>
    <lineage>
        <taxon>Bacteria</taxon>
        <taxon>Bacillati</taxon>
        <taxon>Bacillota</taxon>
        <taxon>Clostridia</taxon>
        <taxon>Lachnospirales</taxon>
        <taxon>Anaerotignaceae</taxon>
        <taxon>Anaerotignum</taxon>
    </lineage>
</organism>
<evidence type="ECO:0000313" key="3">
    <source>
        <dbReference type="Proteomes" id="UP000287361"/>
    </source>
</evidence>
<dbReference type="InterPro" id="IPR036162">
    <property type="entry name" value="Resolvase-like_N_sf"/>
</dbReference>
<proteinExistence type="predicted"/>
<keyword evidence="3" id="KW-1185">Reference proteome</keyword>
<reference evidence="2 3" key="1">
    <citation type="submission" date="2018-10" db="EMBL/GenBank/DDBJ databases">
        <title>Draft Genome Sequence of Anaerotignum sp. KCTC 15736.</title>
        <authorList>
            <person name="Choi S.H."/>
            <person name="Kim J.S."/>
            <person name="Kang S.W."/>
            <person name="Lee J.S."/>
            <person name="Park S.H."/>
        </authorList>
    </citation>
    <scope>NUCLEOTIDE SEQUENCE [LARGE SCALE GENOMIC DNA]</scope>
    <source>
        <strain evidence="2 3">KCTC 15736</strain>
    </source>
</reference>
<dbReference type="SUPFAM" id="SSF53041">
    <property type="entry name" value="Resolvase-like"/>
    <property type="match status" value="1"/>
</dbReference>
<dbReference type="GO" id="GO:0000150">
    <property type="term" value="F:DNA strand exchange activity"/>
    <property type="evidence" value="ECO:0007669"/>
    <property type="project" value="InterPro"/>
</dbReference>
<protein>
    <recommendedName>
        <fullName evidence="1">Resolvase/invertase-type recombinase catalytic domain-containing protein</fullName>
    </recommendedName>
</protein>
<dbReference type="PANTHER" id="PTHR30461">
    <property type="entry name" value="DNA-INVERTASE FROM LAMBDOID PROPHAGE"/>
    <property type="match status" value="1"/>
</dbReference>
<evidence type="ECO:0000313" key="2">
    <source>
        <dbReference type="EMBL" id="GCB29912.1"/>
    </source>
</evidence>
<dbReference type="AlphaFoldDB" id="A0A401LEL2"/>
<dbReference type="GO" id="GO:0003677">
    <property type="term" value="F:DNA binding"/>
    <property type="evidence" value="ECO:0007669"/>
    <property type="project" value="InterPro"/>
</dbReference>
<accession>A0A401LEL2</accession>
<feature type="domain" description="Resolvase/invertase-type recombinase catalytic" evidence="1">
    <location>
        <begin position="18"/>
        <end position="115"/>
    </location>
</feature>
<dbReference type="SMART" id="SM00857">
    <property type="entry name" value="Resolvase"/>
    <property type="match status" value="1"/>
</dbReference>
<gene>
    <name evidence="2" type="ORF">KGMB03357_15730</name>
</gene>
<dbReference type="InterPro" id="IPR006119">
    <property type="entry name" value="Resolv_N"/>
</dbReference>